<dbReference type="AlphaFoldDB" id="A0A0F8WB74"/>
<gene>
    <name evidence="1" type="ORF">LCGC14_3088320</name>
</gene>
<name>A0A0F8WB74_9ZZZZ</name>
<proteinExistence type="predicted"/>
<comment type="caution">
    <text evidence="1">The sequence shown here is derived from an EMBL/GenBank/DDBJ whole genome shotgun (WGS) entry which is preliminary data.</text>
</comment>
<dbReference type="EMBL" id="LAZR01066181">
    <property type="protein sequence ID" value="KKK54082.1"/>
    <property type="molecule type" value="Genomic_DNA"/>
</dbReference>
<evidence type="ECO:0000313" key="1">
    <source>
        <dbReference type="EMBL" id="KKK54082.1"/>
    </source>
</evidence>
<sequence length="78" mass="8783">MGRKILYPLDIGKCMKYIAQESDIENIAVLRNECEDIIAKCIEKEDMPCSKCGSQAMFYNGAEWQCDDCGAIAVGRER</sequence>
<organism evidence="1">
    <name type="scientific">marine sediment metagenome</name>
    <dbReference type="NCBI Taxonomy" id="412755"/>
    <lineage>
        <taxon>unclassified sequences</taxon>
        <taxon>metagenomes</taxon>
        <taxon>ecological metagenomes</taxon>
    </lineage>
</organism>
<protein>
    <submittedName>
        <fullName evidence="1">Uncharacterized protein</fullName>
    </submittedName>
</protein>
<reference evidence="1" key="1">
    <citation type="journal article" date="2015" name="Nature">
        <title>Complex archaea that bridge the gap between prokaryotes and eukaryotes.</title>
        <authorList>
            <person name="Spang A."/>
            <person name="Saw J.H."/>
            <person name="Jorgensen S.L."/>
            <person name="Zaremba-Niedzwiedzka K."/>
            <person name="Martijn J."/>
            <person name="Lind A.E."/>
            <person name="van Eijk R."/>
            <person name="Schleper C."/>
            <person name="Guy L."/>
            <person name="Ettema T.J."/>
        </authorList>
    </citation>
    <scope>NUCLEOTIDE SEQUENCE</scope>
</reference>
<accession>A0A0F8WB74</accession>